<evidence type="ECO:0000313" key="6">
    <source>
        <dbReference type="Proteomes" id="UP001415169"/>
    </source>
</evidence>
<evidence type="ECO:0000256" key="2">
    <source>
        <dbReference type="ARBA" id="ARBA00011915"/>
    </source>
</evidence>
<keyword evidence="3" id="KW-0378">Hydrolase</keyword>
<dbReference type="EMBL" id="BAABBV010000001">
    <property type="protein sequence ID" value="GAA4158077.1"/>
    <property type="molecule type" value="Genomic_DNA"/>
</dbReference>
<accession>A0ABP7ZHH3</accession>
<proteinExistence type="predicted"/>
<dbReference type="Gene3D" id="3.90.226.10">
    <property type="entry name" value="2-enoyl-CoA Hydratase, Chain A, domain 1"/>
    <property type="match status" value="1"/>
</dbReference>
<reference evidence="5" key="1">
    <citation type="journal article" date="2014" name="Int. J. Syst. Evol. Microbiol.">
        <title>Complete genome of a new Firmicutes species belonging to the dominant human colonic microbiota ('Ruminococcus bicirculans') reveals two chromosomes and a selective capacity to utilize plant glucans.</title>
        <authorList>
            <consortium name="NISC Comparative Sequencing Program"/>
            <person name="Wegmann U."/>
            <person name="Louis P."/>
            <person name="Goesmann A."/>
            <person name="Henrissat B."/>
            <person name="Duncan S.H."/>
            <person name="Flint H.J."/>
        </authorList>
    </citation>
    <scope>NUCLEOTIDE SEQUENCE</scope>
    <source>
        <strain evidence="5">JCM 17590</strain>
    </source>
</reference>
<dbReference type="InterPro" id="IPR029045">
    <property type="entry name" value="ClpP/crotonase-like_dom_sf"/>
</dbReference>
<reference evidence="5" key="2">
    <citation type="submission" date="2023-12" db="EMBL/GenBank/DDBJ databases">
        <authorList>
            <person name="Sun Q."/>
            <person name="Inoue M."/>
        </authorList>
    </citation>
    <scope>NUCLEOTIDE SEQUENCE</scope>
    <source>
        <strain evidence="5">JCM 17590</strain>
    </source>
</reference>
<organism evidence="5 6">
    <name type="scientific">Gryllotalpicola daejeonensis</name>
    <dbReference type="NCBI Taxonomy" id="993087"/>
    <lineage>
        <taxon>Bacteria</taxon>
        <taxon>Bacillati</taxon>
        <taxon>Actinomycetota</taxon>
        <taxon>Actinomycetes</taxon>
        <taxon>Micrococcales</taxon>
        <taxon>Microbacteriaceae</taxon>
        <taxon>Gryllotalpicola</taxon>
    </lineage>
</organism>
<dbReference type="CDD" id="cd06558">
    <property type="entry name" value="crotonase-like"/>
    <property type="match status" value="1"/>
</dbReference>
<protein>
    <recommendedName>
        <fullName evidence="2">3-hydroxyisobutyryl-CoA hydrolase</fullName>
        <ecNumber evidence="2">3.1.2.4</ecNumber>
    </recommendedName>
</protein>
<dbReference type="PANTHER" id="PTHR43176:SF3">
    <property type="entry name" value="3-HYDROXYISOBUTYRYL-COA HYDROLASE, MITOCHONDRIAL"/>
    <property type="match status" value="1"/>
</dbReference>
<dbReference type="InterPro" id="IPR045004">
    <property type="entry name" value="ECH_dom"/>
</dbReference>
<name>A0ABP7ZHH3_9MICO</name>
<evidence type="ECO:0000256" key="1">
    <source>
        <dbReference type="ARBA" id="ARBA00001709"/>
    </source>
</evidence>
<dbReference type="SUPFAM" id="SSF52096">
    <property type="entry name" value="ClpP/crotonase"/>
    <property type="match status" value="1"/>
</dbReference>
<comment type="caution">
    <text evidence="5">The sequence shown here is derived from an EMBL/GenBank/DDBJ whole genome shotgun (WGS) entry which is preliminary data.</text>
</comment>
<evidence type="ECO:0000259" key="4">
    <source>
        <dbReference type="Pfam" id="PF16113"/>
    </source>
</evidence>
<dbReference type="PANTHER" id="PTHR43176">
    <property type="entry name" value="3-HYDROXYISOBUTYRYL-COA HYDROLASE-RELATED"/>
    <property type="match status" value="1"/>
</dbReference>
<dbReference type="InterPro" id="IPR032259">
    <property type="entry name" value="HIBYL-CoA-H"/>
</dbReference>
<dbReference type="RefSeq" id="WP_344790694.1">
    <property type="nucleotide sequence ID" value="NZ_BAABBV010000001.1"/>
</dbReference>
<keyword evidence="6" id="KW-1185">Reference proteome</keyword>
<dbReference type="Proteomes" id="UP001415169">
    <property type="component" value="Unassembled WGS sequence"/>
</dbReference>
<dbReference type="NCBIfam" id="NF004127">
    <property type="entry name" value="PRK05617.1"/>
    <property type="match status" value="1"/>
</dbReference>
<feature type="domain" description="Enoyl-CoA hydratase/isomerase" evidence="4">
    <location>
        <begin position="23"/>
        <end position="342"/>
    </location>
</feature>
<sequence length="344" mass="36299">MSAEAAAQAERDVEFARRGHLAEIALNRPRAINALTHGMVSAIHAALEQWADDDTVQTVVLTGRGDRGLCAGGDIVGLYYDMVDGDGSASEAFWRDEYRLNLYIANYPKPFVAVMDGVTLGGGVGLSAHAAIRVVTERSKVGMPETSIGYIPDVGGTWLLAHAPGELGTYLGLTASTIGAADAILAGFADHYVPSERLSALIEDLETGDADAAVTRHAETPPPGTLGAAREWIDPAFSAPTVAEVVGRLRADGRSEAAATADLIEAKSPTAVSVTLEALRRAAQLPDLAAALEQELRVSVHALTSHDFREGIRAQVIDKDRQPHWQPATLAEVDPSSVATYFAG</sequence>
<dbReference type="EC" id="3.1.2.4" evidence="2"/>
<gene>
    <name evidence="5" type="ORF">GCM10022286_10470</name>
</gene>
<dbReference type="Pfam" id="PF16113">
    <property type="entry name" value="ECH_2"/>
    <property type="match status" value="1"/>
</dbReference>
<evidence type="ECO:0000256" key="3">
    <source>
        <dbReference type="ARBA" id="ARBA00022801"/>
    </source>
</evidence>
<evidence type="ECO:0000313" key="5">
    <source>
        <dbReference type="EMBL" id="GAA4158077.1"/>
    </source>
</evidence>
<comment type="catalytic activity">
    <reaction evidence="1">
        <text>3-hydroxy-2-methylpropanoyl-CoA + H2O = 3-hydroxy-2-methylpropanoate + CoA + H(+)</text>
        <dbReference type="Rhea" id="RHEA:20888"/>
        <dbReference type="ChEBI" id="CHEBI:11805"/>
        <dbReference type="ChEBI" id="CHEBI:15377"/>
        <dbReference type="ChEBI" id="CHEBI:15378"/>
        <dbReference type="ChEBI" id="CHEBI:57287"/>
        <dbReference type="ChEBI" id="CHEBI:57340"/>
        <dbReference type="EC" id="3.1.2.4"/>
    </reaction>
</comment>